<evidence type="ECO:0000256" key="2">
    <source>
        <dbReference type="ARBA" id="ARBA00009773"/>
    </source>
</evidence>
<name>A0A376GZD3_ENTGA</name>
<dbReference type="PANTHER" id="PTHR21716:SF53">
    <property type="entry name" value="PERMEASE PERM-RELATED"/>
    <property type="match status" value="1"/>
</dbReference>
<sequence length="371" mass="41532">MKKLNVNWNQWGSRFIFWMSIIIATLIILNYQIVLNHLGRFLHILAPFVIGFIFAYLLSGLQNRFKILLEKIPLPAIQSASHPLSIVVLYLSILFLLFIMLSYLIPLIIKNINDLIAAMPQIQESVIRYVQELEERGILRQIPFERFLSELTKKFSTENLSANWLQVVSSLGGLTINLSSFVLNSFLSIVVSIYVLIYKDSIVNFVSLVSQKLMSKTVFENSKRWIHTTHVVFYKFISSQFIDACVIWILSTIILSLFQVKYAITLGLLLGICNMIPYFGAIFASLVTGVVTLFTGGLSKAITILLALLILQQIDGNVIGPRIMGGALNINPIIIIVSITIGGAYFGIVGMFLAVPIAAIIKIMVSEWLAA</sequence>
<evidence type="ECO:0000313" key="10">
    <source>
        <dbReference type="Proteomes" id="UP000254807"/>
    </source>
</evidence>
<comment type="subcellular location">
    <subcellularLocation>
        <location evidence="1">Cell membrane</location>
        <topology evidence="1">Multi-pass membrane protein</topology>
    </subcellularLocation>
</comment>
<feature type="transmembrane region" description="Helical" evidence="8">
    <location>
        <begin position="15"/>
        <end position="34"/>
    </location>
</feature>
<protein>
    <submittedName>
        <fullName evidence="9">UPF0118 family protein</fullName>
    </submittedName>
</protein>
<evidence type="ECO:0000256" key="6">
    <source>
        <dbReference type="ARBA" id="ARBA00022989"/>
    </source>
</evidence>
<dbReference type="OrthoDB" id="9793390at2"/>
<evidence type="ECO:0000256" key="1">
    <source>
        <dbReference type="ARBA" id="ARBA00004651"/>
    </source>
</evidence>
<feature type="transmembrane region" description="Helical" evidence="8">
    <location>
        <begin position="232"/>
        <end position="255"/>
    </location>
</feature>
<evidence type="ECO:0000256" key="8">
    <source>
        <dbReference type="SAM" id="Phobius"/>
    </source>
</evidence>
<gene>
    <name evidence="9" type="primary">yhhT_4</name>
    <name evidence="9" type="ORF">NCTC12360_01861</name>
</gene>
<keyword evidence="10" id="KW-1185">Reference proteome</keyword>
<feature type="transmembrane region" description="Helical" evidence="8">
    <location>
        <begin position="174"/>
        <end position="197"/>
    </location>
</feature>
<evidence type="ECO:0000256" key="5">
    <source>
        <dbReference type="ARBA" id="ARBA00022692"/>
    </source>
</evidence>
<reference evidence="9 10" key="1">
    <citation type="submission" date="2018-06" db="EMBL/GenBank/DDBJ databases">
        <authorList>
            <consortium name="Pathogen Informatics"/>
            <person name="Doyle S."/>
        </authorList>
    </citation>
    <scope>NUCLEOTIDE SEQUENCE [LARGE SCALE GENOMIC DNA]</scope>
    <source>
        <strain evidence="9 10">NCTC12360</strain>
    </source>
</reference>
<evidence type="ECO:0000256" key="3">
    <source>
        <dbReference type="ARBA" id="ARBA00022448"/>
    </source>
</evidence>
<evidence type="ECO:0000256" key="4">
    <source>
        <dbReference type="ARBA" id="ARBA00022475"/>
    </source>
</evidence>
<comment type="similarity">
    <text evidence="2">Belongs to the autoinducer-2 exporter (AI-2E) (TC 2.A.86) family.</text>
</comment>
<dbReference type="AlphaFoldDB" id="A0A376GZD3"/>
<accession>A0A376GZD3</accession>
<keyword evidence="4" id="KW-1003">Cell membrane</keyword>
<evidence type="ECO:0000256" key="7">
    <source>
        <dbReference type="ARBA" id="ARBA00023136"/>
    </source>
</evidence>
<feature type="transmembrane region" description="Helical" evidence="8">
    <location>
        <begin position="41"/>
        <end position="59"/>
    </location>
</feature>
<feature type="transmembrane region" description="Helical" evidence="8">
    <location>
        <begin position="87"/>
        <end position="109"/>
    </location>
</feature>
<evidence type="ECO:0000313" key="9">
    <source>
        <dbReference type="EMBL" id="STD83396.1"/>
    </source>
</evidence>
<dbReference type="GO" id="GO:0005886">
    <property type="term" value="C:plasma membrane"/>
    <property type="evidence" value="ECO:0007669"/>
    <property type="project" value="UniProtKB-SubCell"/>
</dbReference>
<dbReference type="Pfam" id="PF01594">
    <property type="entry name" value="AI-2E_transport"/>
    <property type="match status" value="1"/>
</dbReference>
<feature type="transmembrane region" description="Helical" evidence="8">
    <location>
        <begin position="262"/>
        <end position="284"/>
    </location>
</feature>
<proteinExistence type="inferred from homology"/>
<keyword evidence="7 8" id="KW-0472">Membrane</keyword>
<feature type="transmembrane region" description="Helical" evidence="8">
    <location>
        <begin position="332"/>
        <end position="365"/>
    </location>
</feature>
<dbReference type="RefSeq" id="WP_060815097.1">
    <property type="nucleotide sequence ID" value="NZ_JBHULA010000056.1"/>
</dbReference>
<keyword evidence="5 8" id="KW-0812">Transmembrane</keyword>
<dbReference type="Proteomes" id="UP000254807">
    <property type="component" value="Unassembled WGS sequence"/>
</dbReference>
<dbReference type="EMBL" id="UFYW01000001">
    <property type="protein sequence ID" value="STD83396.1"/>
    <property type="molecule type" value="Genomic_DNA"/>
</dbReference>
<keyword evidence="3" id="KW-0813">Transport</keyword>
<keyword evidence="6 8" id="KW-1133">Transmembrane helix</keyword>
<dbReference type="GO" id="GO:0055085">
    <property type="term" value="P:transmembrane transport"/>
    <property type="evidence" value="ECO:0007669"/>
    <property type="project" value="TreeGrafter"/>
</dbReference>
<dbReference type="InterPro" id="IPR002549">
    <property type="entry name" value="AI-2E-like"/>
</dbReference>
<organism evidence="9 10">
    <name type="scientific">Enterococcus gallinarum</name>
    <dbReference type="NCBI Taxonomy" id="1353"/>
    <lineage>
        <taxon>Bacteria</taxon>
        <taxon>Bacillati</taxon>
        <taxon>Bacillota</taxon>
        <taxon>Bacilli</taxon>
        <taxon>Lactobacillales</taxon>
        <taxon>Enterococcaceae</taxon>
        <taxon>Enterococcus</taxon>
    </lineage>
</organism>
<feature type="transmembrane region" description="Helical" evidence="8">
    <location>
        <begin position="290"/>
        <end position="311"/>
    </location>
</feature>
<dbReference type="PANTHER" id="PTHR21716">
    <property type="entry name" value="TRANSMEMBRANE PROTEIN"/>
    <property type="match status" value="1"/>
</dbReference>